<dbReference type="PANTHER" id="PTHR42718:SF42">
    <property type="entry name" value="EXPORT PROTEIN"/>
    <property type="match status" value="1"/>
</dbReference>
<feature type="transmembrane region" description="Helical" evidence="7">
    <location>
        <begin position="345"/>
        <end position="371"/>
    </location>
</feature>
<dbReference type="InterPro" id="IPR011701">
    <property type="entry name" value="MFS"/>
</dbReference>
<keyword evidence="4 7" id="KW-0812">Transmembrane</keyword>
<dbReference type="NCBIfam" id="TIGR00711">
    <property type="entry name" value="efflux_EmrB"/>
    <property type="match status" value="1"/>
</dbReference>
<evidence type="ECO:0000256" key="4">
    <source>
        <dbReference type="ARBA" id="ARBA00022692"/>
    </source>
</evidence>
<feature type="transmembrane region" description="Helical" evidence="7">
    <location>
        <begin position="92"/>
        <end position="115"/>
    </location>
</feature>
<dbReference type="PANTHER" id="PTHR42718">
    <property type="entry name" value="MAJOR FACILITATOR SUPERFAMILY MULTIDRUG TRANSPORTER MFSC"/>
    <property type="match status" value="1"/>
</dbReference>
<evidence type="ECO:0000256" key="1">
    <source>
        <dbReference type="ARBA" id="ARBA00004651"/>
    </source>
</evidence>
<gene>
    <name evidence="9" type="ORF">CFN78_09510</name>
</gene>
<name>A0A263D612_9PSEU</name>
<feature type="transmembrane region" description="Helical" evidence="7">
    <location>
        <begin position="189"/>
        <end position="207"/>
    </location>
</feature>
<proteinExistence type="predicted"/>
<dbReference type="Proteomes" id="UP000242444">
    <property type="component" value="Unassembled WGS sequence"/>
</dbReference>
<keyword evidence="2" id="KW-0813">Transport</keyword>
<evidence type="ECO:0000256" key="7">
    <source>
        <dbReference type="SAM" id="Phobius"/>
    </source>
</evidence>
<dbReference type="InterPro" id="IPR004638">
    <property type="entry name" value="EmrB-like"/>
</dbReference>
<dbReference type="PROSITE" id="PS50850">
    <property type="entry name" value="MFS"/>
    <property type="match status" value="1"/>
</dbReference>
<feature type="transmembrane region" description="Helical" evidence="7">
    <location>
        <begin position="42"/>
        <end position="60"/>
    </location>
</feature>
<feature type="transmembrane region" description="Helical" evidence="7">
    <location>
        <begin position="257"/>
        <end position="279"/>
    </location>
</feature>
<dbReference type="EMBL" id="NKYE01000004">
    <property type="protein sequence ID" value="OZM73811.1"/>
    <property type="molecule type" value="Genomic_DNA"/>
</dbReference>
<dbReference type="CDD" id="cd17321">
    <property type="entry name" value="MFS_MMR_MDR_like"/>
    <property type="match status" value="1"/>
</dbReference>
<dbReference type="FunCoup" id="A0A263D612">
    <property type="interactions" value="43"/>
</dbReference>
<dbReference type="PRINTS" id="PR01036">
    <property type="entry name" value="TCRTETB"/>
</dbReference>
<feature type="transmembrane region" description="Helical" evidence="7">
    <location>
        <begin position="455"/>
        <end position="475"/>
    </location>
</feature>
<comment type="caution">
    <text evidence="9">The sequence shown here is derived from an EMBL/GenBank/DDBJ whole genome shotgun (WGS) entry which is preliminary data.</text>
</comment>
<evidence type="ECO:0000313" key="9">
    <source>
        <dbReference type="EMBL" id="OZM73811.1"/>
    </source>
</evidence>
<evidence type="ECO:0000256" key="3">
    <source>
        <dbReference type="ARBA" id="ARBA00022475"/>
    </source>
</evidence>
<feature type="transmembrane region" description="Helical" evidence="7">
    <location>
        <begin position="321"/>
        <end position="339"/>
    </location>
</feature>
<dbReference type="OrthoDB" id="9781469at2"/>
<dbReference type="InParanoid" id="A0A263D612"/>
<dbReference type="InterPro" id="IPR020846">
    <property type="entry name" value="MFS_dom"/>
</dbReference>
<reference evidence="9 10" key="1">
    <citation type="submission" date="2017-07" db="EMBL/GenBank/DDBJ databases">
        <title>Amycolatopsis antarcticus sp. nov., isolated from the surface of an Antarcticus brown macroalga.</title>
        <authorList>
            <person name="Wang J."/>
            <person name="Leiva S."/>
            <person name="Huang J."/>
            <person name="Huang Y."/>
        </authorList>
    </citation>
    <scope>NUCLEOTIDE SEQUENCE [LARGE SCALE GENOMIC DNA]</scope>
    <source>
        <strain evidence="9 10">AU-G6</strain>
    </source>
</reference>
<comment type="subcellular location">
    <subcellularLocation>
        <location evidence="1">Cell membrane</location>
        <topology evidence="1">Multi-pass membrane protein</topology>
    </subcellularLocation>
</comment>
<feature type="transmembrane region" description="Helical" evidence="7">
    <location>
        <begin position="127"/>
        <end position="147"/>
    </location>
</feature>
<keyword evidence="5 7" id="KW-1133">Transmembrane helix</keyword>
<dbReference type="InterPro" id="IPR036259">
    <property type="entry name" value="MFS_trans_sf"/>
</dbReference>
<evidence type="ECO:0000313" key="10">
    <source>
        <dbReference type="Proteomes" id="UP000242444"/>
    </source>
</evidence>
<dbReference type="GO" id="GO:0022857">
    <property type="term" value="F:transmembrane transporter activity"/>
    <property type="evidence" value="ECO:0007669"/>
    <property type="project" value="InterPro"/>
</dbReference>
<keyword evidence="6 7" id="KW-0472">Membrane</keyword>
<feature type="transmembrane region" description="Helical" evidence="7">
    <location>
        <begin position="153"/>
        <end position="177"/>
    </location>
</feature>
<feature type="transmembrane region" description="Helical" evidence="7">
    <location>
        <begin position="69"/>
        <end position="86"/>
    </location>
</feature>
<feature type="transmembrane region" description="Helical" evidence="7">
    <location>
        <begin position="219"/>
        <end position="236"/>
    </location>
</feature>
<dbReference type="Gene3D" id="1.20.1250.20">
    <property type="entry name" value="MFS general substrate transporter like domains"/>
    <property type="match status" value="1"/>
</dbReference>
<organism evidence="9 10">
    <name type="scientific">Amycolatopsis antarctica</name>
    <dbReference type="NCBI Taxonomy" id="1854586"/>
    <lineage>
        <taxon>Bacteria</taxon>
        <taxon>Bacillati</taxon>
        <taxon>Actinomycetota</taxon>
        <taxon>Actinomycetes</taxon>
        <taxon>Pseudonocardiales</taxon>
        <taxon>Pseudonocardiaceae</taxon>
        <taxon>Amycolatopsis</taxon>
    </lineage>
</organism>
<dbReference type="GO" id="GO:0005886">
    <property type="term" value="C:plasma membrane"/>
    <property type="evidence" value="ECO:0007669"/>
    <property type="project" value="UniProtKB-SubCell"/>
</dbReference>
<dbReference type="Gene3D" id="1.20.1720.10">
    <property type="entry name" value="Multidrug resistance protein D"/>
    <property type="match status" value="1"/>
</dbReference>
<dbReference type="SUPFAM" id="SSF103473">
    <property type="entry name" value="MFS general substrate transporter"/>
    <property type="match status" value="1"/>
</dbReference>
<keyword evidence="3" id="KW-1003">Cell membrane</keyword>
<feature type="transmembrane region" description="Helical" evidence="7">
    <location>
        <begin position="392"/>
        <end position="411"/>
    </location>
</feature>
<evidence type="ECO:0000259" key="8">
    <source>
        <dbReference type="PROSITE" id="PS50850"/>
    </source>
</evidence>
<accession>A0A263D612</accession>
<sequence>MILAVLCLSLLVVVLDNTVLNVAIPSITNSLGASTADIQWMINAYSLVLAGLLLTTGSLSDRFGRKRSLLIGLVLFTGGSAFAAFAETSLQLIIARGGMGVGAAFLMPGTLAVLMQIFTPQERPKAIAAWSAVAMMGLALGPVVGGALLEHFWWGSVFLINLPVGLLAITAIALLVPESKDPTSRRADVPGVLLSMVMGIGIVYGIVSVAEHGWGSTQVLVPLAIGVAALTGFILWERRAASPMLDVTLFANKHFTGAVASGALIAFALAGSMFLFTQYLQFVLGYDPLEAGFRVMPLALSVLVINAVSPKVLALLGAARTVLIGLCVVAAGFVALSTVSADGGYAPTLVGMILIGMGVGVAMPASANALMSAIPPERAGIASGLMSTLQEAGNALGVAILGTVMAARFAADLPPFLPDGSERSVGLALGAAAQAPDAPNVIVTVQNAFVSGMSFSLVCGAVAALGAGVVAWTMLRQQPTAGVTSPVVTGAGGQ</sequence>
<evidence type="ECO:0000256" key="2">
    <source>
        <dbReference type="ARBA" id="ARBA00022448"/>
    </source>
</evidence>
<feature type="domain" description="Major facilitator superfamily (MFS) profile" evidence="8">
    <location>
        <begin position="2"/>
        <end position="478"/>
    </location>
</feature>
<evidence type="ECO:0000256" key="6">
    <source>
        <dbReference type="ARBA" id="ARBA00023136"/>
    </source>
</evidence>
<dbReference type="AlphaFoldDB" id="A0A263D612"/>
<evidence type="ECO:0000256" key="5">
    <source>
        <dbReference type="ARBA" id="ARBA00022989"/>
    </source>
</evidence>
<feature type="transmembrane region" description="Helical" evidence="7">
    <location>
        <begin position="291"/>
        <end position="309"/>
    </location>
</feature>
<keyword evidence="10" id="KW-1185">Reference proteome</keyword>
<protein>
    <submittedName>
        <fullName evidence="9">MFS transporter</fullName>
    </submittedName>
</protein>
<dbReference type="Pfam" id="PF07690">
    <property type="entry name" value="MFS_1"/>
    <property type="match status" value="1"/>
</dbReference>